<accession>A0A1I2BTP0</accession>
<dbReference type="RefSeq" id="WP_092938508.1">
    <property type="nucleotide sequence ID" value="NZ_FONX01000003.1"/>
</dbReference>
<keyword evidence="4" id="KW-1185">Reference proteome</keyword>
<dbReference type="STRING" id="1177982.SAMN04489711_103193"/>
<dbReference type="EMBL" id="FONX01000003">
    <property type="protein sequence ID" value="SFE59459.1"/>
    <property type="molecule type" value="Genomic_DNA"/>
</dbReference>
<evidence type="ECO:0000256" key="1">
    <source>
        <dbReference type="ARBA" id="ARBA00006987"/>
    </source>
</evidence>
<dbReference type="InterPro" id="IPR006311">
    <property type="entry name" value="TAT_signal"/>
</dbReference>
<reference evidence="4" key="1">
    <citation type="submission" date="2016-10" db="EMBL/GenBank/DDBJ databases">
        <authorList>
            <person name="Varghese N."/>
            <person name="Submissions S."/>
        </authorList>
    </citation>
    <scope>NUCLEOTIDE SEQUENCE [LARGE SCALE GENOMIC DNA]</scope>
    <source>
        <strain evidence="4">DSM 27981</strain>
    </source>
</reference>
<comment type="similarity">
    <text evidence="1">Belongs to the UPF0065 (bug) family.</text>
</comment>
<keyword evidence="3" id="KW-0675">Receptor</keyword>
<dbReference type="PANTHER" id="PTHR42928">
    <property type="entry name" value="TRICARBOXYLATE-BINDING PROTEIN"/>
    <property type="match status" value="1"/>
</dbReference>
<feature type="chain" id="PRO_5011560663" evidence="2">
    <location>
        <begin position="31"/>
        <end position="330"/>
    </location>
</feature>
<dbReference type="PANTHER" id="PTHR42928:SF5">
    <property type="entry name" value="BLR1237 PROTEIN"/>
    <property type="match status" value="1"/>
</dbReference>
<sequence length="330" mass="33787">MPIETNRISRREALGLLSALALGAAGPARAAAWAERPVSLVVPFAAGGGTDTLARLIAQRLQAPLGTPVVIDNRPGANGLIAARSVLQQPADGHTLMFGSNSTHVIAPLASRQPVAPGKSMQDSFSIVSVVANAPLVLAVRAASSVQDLPSFLREARGKTLSYGSFGPGSSAHVMGETLAESAGVQLLHVPYKGSAPALTDLLGGQVDAVFLTIAAVEGMVASGAVRPLAITGERRLPTMPAVPTFGELGVRDMGNAGWFAVFAPAGTPAAAIASLAQALRGIVADAQVQARMVALGLEPVLSTPEQALAIWRRSLSLAAPIVRRAHIVL</sequence>
<dbReference type="PROSITE" id="PS51318">
    <property type="entry name" value="TAT"/>
    <property type="match status" value="1"/>
</dbReference>
<proteinExistence type="inferred from homology"/>
<protein>
    <submittedName>
        <fullName evidence="3">Tripartite-type tricarboxylate transporter, receptor component TctC</fullName>
    </submittedName>
</protein>
<dbReference type="Gene3D" id="3.40.190.10">
    <property type="entry name" value="Periplasmic binding protein-like II"/>
    <property type="match status" value="1"/>
</dbReference>
<dbReference type="AlphaFoldDB" id="A0A1I2BTP0"/>
<evidence type="ECO:0000313" key="3">
    <source>
        <dbReference type="EMBL" id="SFE59459.1"/>
    </source>
</evidence>
<dbReference type="SUPFAM" id="SSF53850">
    <property type="entry name" value="Periplasmic binding protein-like II"/>
    <property type="match status" value="1"/>
</dbReference>
<organism evidence="3 4">
    <name type="scientific">Paracidovorax wautersii</name>
    <dbReference type="NCBI Taxonomy" id="1177982"/>
    <lineage>
        <taxon>Bacteria</taxon>
        <taxon>Pseudomonadati</taxon>
        <taxon>Pseudomonadota</taxon>
        <taxon>Betaproteobacteria</taxon>
        <taxon>Burkholderiales</taxon>
        <taxon>Comamonadaceae</taxon>
        <taxon>Paracidovorax</taxon>
    </lineage>
</organism>
<feature type="signal peptide" evidence="2">
    <location>
        <begin position="1"/>
        <end position="30"/>
    </location>
</feature>
<dbReference type="PIRSF" id="PIRSF017082">
    <property type="entry name" value="YflP"/>
    <property type="match status" value="1"/>
</dbReference>
<dbReference type="Gene3D" id="3.40.190.150">
    <property type="entry name" value="Bordetella uptake gene, domain 1"/>
    <property type="match status" value="1"/>
</dbReference>
<keyword evidence="2" id="KW-0732">Signal</keyword>
<dbReference type="OrthoDB" id="8892554at2"/>
<dbReference type="CDD" id="cd07012">
    <property type="entry name" value="PBP2_Bug_TTT"/>
    <property type="match status" value="1"/>
</dbReference>
<dbReference type="Pfam" id="PF03401">
    <property type="entry name" value="TctC"/>
    <property type="match status" value="1"/>
</dbReference>
<dbReference type="InterPro" id="IPR042100">
    <property type="entry name" value="Bug_dom1"/>
</dbReference>
<evidence type="ECO:0000313" key="4">
    <source>
        <dbReference type="Proteomes" id="UP000199119"/>
    </source>
</evidence>
<name>A0A1I2BTP0_9BURK</name>
<evidence type="ECO:0000256" key="2">
    <source>
        <dbReference type="SAM" id="SignalP"/>
    </source>
</evidence>
<dbReference type="Proteomes" id="UP000199119">
    <property type="component" value="Unassembled WGS sequence"/>
</dbReference>
<dbReference type="InterPro" id="IPR005064">
    <property type="entry name" value="BUG"/>
</dbReference>
<gene>
    <name evidence="3" type="ORF">SAMN04489711_103193</name>
</gene>